<reference evidence="1 2" key="1">
    <citation type="journal article" date="2021" name="Microbiol. Resour. Announc.">
        <title>Genome Sequences of Bacteriophages cd2, cd3, and cd4, which Specifically Target Carnobacterium divergens.</title>
        <authorList>
            <person name="Zhang P."/>
            <person name="Britton A.P."/>
            <person name="Visser K.A."/>
            <person name="Welke C.A."/>
            <person name="Wassink H."/>
            <person name="Prins E."/>
            <person name="Yang X."/>
            <person name="Martin-Visscher L.A."/>
        </authorList>
    </citation>
    <scope>NUCLEOTIDE SEQUENCE [LARGE SCALE GENOMIC DNA]</scope>
    <source>
        <strain evidence="2">cd2</strain>
    </source>
</reference>
<keyword evidence="2" id="KW-1185">Reference proteome</keyword>
<accession>A0AAE7SST3</accession>
<gene>
    <name evidence="1" type="ORF">cd2_072</name>
</gene>
<dbReference type="Proteomes" id="UP000827445">
    <property type="component" value="Segment"/>
</dbReference>
<evidence type="ECO:0000313" key="1">
    <source>
        <dbReference type="EMBL" id="QXP45198.1"/>
    </source>
</evidence>
<protein>
    <submittedName>
        <fullName evidence="1">Uncharacterized protein</fullName>
    </submittedName>
</protein>
<sequence>MLIQNKNLLLSKFIVSRLKAYNYSTMKAGVGQLHLCYI</sequence>
<proteinExistence type="predicted"/>
<organism evidence="1 2">
    <name type="scientific">Carnobacterium phage cd2</name>
    <dbReference type="NCBI Taxonomy" id="2849244"/>
    <lineage>
        <taxon>Viruses</taxon>
        <taxon>Duplodnaviria</taxon>
        <taxon>Heunggongvirae</taxon>
        <taxon>Uroviricota</taxon>
        <taxon>Caudoviricetes</taxon>
        <taxon>Carnodivirus</taxon>
        <taxon>Carnodivirus cd2-like</taxon>
    </lineage>
</organism>
<evidence type="ECO:0000313" key="2">
    <source>
        <dbReference type="Proteomes" id="UP000827445"/>
    </source>
</evidence>
<dbReference type="EMBL" id="MZ398135">
    <property type="protein sequence ID" value="QXP45198.1"/>
    <property type="molecule type" value="Genomic_DNA"/>
</dbReference>
<name>A0AAE7SST3_9CAUD</name>